<proteinExistence type="inferred from homology"/>
<evidence type="ECO:0000256" key="6">
    <source>
        <dbReference type="ARBA" id="ARBA00023136"/>
    </source>
</evidence>
<feature type="transmembrane region" description="Helical" evidence="7">
    <location>
        <begin position="33"/>
        <end position="61"/>
    </location>
</feature>
<keyword evidence="3" id="KW-1003">Cell membrane</keyword>
<feature type="transmembrane region" description="Helical" evidence="7">
    <location>
        <begin position="115"/>
        <end position="138"/>
    </location>
</feature>
<dbReference type="AlphaFoldDB" id="A0AAE9ZY98"/>
<comment type="subcellular location">
    <subcellularLocation>
        <location evidence="1">Cell membrane</location>
        <topology evidence="1">Multi-pass membrane protein</topology>
    </subcellularLocation>
</comment>
<evidence type="ECO:0000313" key="9">
    <source>
        <dbReference type="Proteomes" id="UP001218638"/>
    </source>
</evidence>
<dbReference type="RefSeq" id="WP_330931944.1">
    <property type="nucleotide sequence ID" value="NZ_CP119075.1"/>
</dbReference>
<keyword evidence="9" id="KW-1185">Reference proteome</keyword>
<reference evidence="8" key="1">
    <citation type="submission" date="2023-03" db="EMBL/GenBank/DDBJ databases">
        <title>Lomoglobus Profundus gen. nov., sp. nov., a novel member of the phylum Verrucomicrobia, isolated from deep-marine sediment of South China Sea.</title>
        <authorList>
            <person name="Ahmad T."/>
            <person name="Ishaq S.E."/>
            <person name="Wang F."/>
        </authorList>
    </citation>
    <scope>NUCLEOTIDE SEQUENCE</scope>
    <source>
        <strain evidence="8">LMO-M01</strain>
    </source>
</reference>
<feature type="transmembrane region" description="Helical" evidence="7">
    <location>
        <begin position="279"/>
        <end position="296"/>
    </location>
</feature>
<dbReference type="PANTHER" id="PTHR42775:SF1">
    <property type="entry name" value="PERMEASE RV2963-RELATED"/>
    <property type="match status" value="1"/>
</dbReference>
<dbReference type="Proteomes" id="UP001218638">
    <property type="component" value="Chromosome"/>
</dbReference>
<comment type="similarity">
    <text evidence="2">Belongs to the UPF0718 family.</text>
</comment>
<sequence>MLSPIIAFSLFRPFEWAAQEFVQLIGLSPDSPWGAALAFFFYEIAKVSILIFAISWVMALVRRALPIEAMRRWLQTPIGRILGYPGAAAFGALTPFCSCSSVPLFIGFIEARLPIGIALAFLITSPLVNEIIVALFIASFGWKVAVIYMAAGMTLGVVGGWILQRLRAERWLTDFAQRKTARVSAPAAPIVVTAAASSGGCCGTGQSPPEPDTPGCDCETSTSCGDAQPPVESAIAFANHEARDIYVGVLPYLAIALLLGAGIHGFVPEHALAAWFATGRWWDVPAAVVFGFPLYASANAIVPVLETLVAKGVPLGTGMAFIMAAVGVSVPELIILKRVMTVRLMIAFSLTVSVGVVLVGFLFNFLS</sequence>
<evidence type="ECO:0000256" key="5">
    <source>
        <dbReference type="ARBA" id="ARBA00022989"/>
    </source>
</evidence>
<feature type="transmembrane region" description="Helical" evidence="7">
    <location>
        <begin position="342"/>
        <end position="366"/>
    </location>
</feature>
<dbReference type="KEGG" id="slom:PXH66_20810"/>
<keyword evidence="6 7" id="KW-0472">Membrane</keyword>
<protein>
    <submittedName>
        <fullName evidence="8">Permease</fullName>
    </submittedName>
</protein>
<evidence type="ECO:0000256" key="4">
    <source>
        <dbReference type="ARBA" id="ARBA00022692"/>
    </source>
</evidence>
<evidence type="ECO:0000256" key="1">
    <source>
        <dbReference type="ARBA" id="ARBA00004651"/>
    </source>
</evidence>
<name>A0AAE9ZY98_9BACT</name>
<dbReference type="InterPro" id="IPR005524">
    <property type="entry name" value="DUF318"/>
</dbReference>
<dbReference type="GO" id="GO:0005886">
    <property type="term" value="C:plasma membrane"/>
    <property type="evidence" value="ECO:0007669"/>
    <property type="project" value="UniProtKB-SubCell"/>
</dbReference>
<feature type="transmembrane region" description="Helical" evidence="7">
    <location>
        <begin position="308"/>
        <end position="330"/>
    </location>
</feature>
<evidence type="ECO:0000256" key="2">
    <source>
        <dbReference type="ARBA" id="ARBA00006386"/>
    </source>
</evidence>
<dbReference type="PANTHER" id="PTHR42775">
    <property type="entry name" value="PERMEASE RV2963-RELATED"/>
    <property type="match status" value="1"/>
</dbReference>
<evidence type="ECO:0000256" key="7">
    <source>
        <dbReference type="SAM" id="Phobius"/>
    </source>
</evidence>
<organism evidence="8 9">
    <name type="scientific">Synoicihabitans lomoniglobus</name>
    <dbReference type="NCBI Taxonomy" id="2909285"/>
    <lineage>
        <taxon>Bacteria</taxon>
        <taxon>Pseudomonadati</taxon>
        <taxon>Verrucomicrobiota</taxon>
        <taxon>Opitutia</taxon>
        <taxon>Opitutales</taxon>
        <taxon>Opitutaceae</taxon>
        <taxon>Synoicihabitans</taxon>
    </lineage>
</organism>
<dbReference type="InterPro" id="IPR053166">
    <property type="entry name" value="UPF0718_permease"/>
</dbReference>
<dbReference type="Pfam" id="PF03773">
    <property type="entry name" value="ArsP_1"/>
    <property type="match status" value="1"/>
</dbReference>
<dbReference type="EMBL" id="CP119075">
    <property type="protein sequence ID" value="WED64793.1"/>
    <property type="molecule type" value="Genomic_DNA"/>
</dbReference>
<gene>
    <name evidence="8" type="ORF">PXH66_20810</name>
</gene>
<keyword evidence="5 7" id="KW-1133">Transmembrane helix</keyword>
<evidence type="ECO:0000256" key="3">
    <source>
        <dbReference type="ARBA" id="ARBA00022475"/>
    </source>
</evidence>
<accession>A0AAE9ZY98</accession>
<feature type="transmembrane region" description="Helical" evidence="7">
    <location>
        <begin position="145"/>
        <end position="163"/>
    </location>
</feature>
<feature type="transmembrane region" description="Helical" evidence="7">
    <location>
        <begin position="245"/>
        <end position="267"/>
    </location>
</feature>
<evidence type="ECO:0000313" key="8">
    <source>
        <dbReference type="EMBL" id="WED64793.1"/>
    </source>
</evidence>
<keyword evidence="4 7" id="KW-0812">Transmembrane</keyword>